<dbReference type="PANTHER" id="PTHR10340">
    <property type="entry name" value="SPHINGOMYELIN PHOSPHODIESTERASE"/>
    <property type="match status" value="1"/>
</dbReference>
<dbReference type="InterPro" id="IPR029052">
    <property type="entry name" value="Metallo-depent_PP-like"/>
</dbReference>
<keyword evidence="5" id="KW-0479">Metal-binding</keyword>
<sequence length="427" mass="49110">MFRKLVLLLFTVELLGRTDCAEGSFWHITDLHLDFTYWNEQLSCHGINISSPGKFGNYWCDSSYELVHESIRQLANIKSDVDFVLWTGDSVPHISNLNLSTKINLNLVSNITNALRETFRNAPVYPTFGNHDYYSDSQFPPNGNDMYNLTLMLWQTWINDSMQEDNFRKGGYYTVKIAPGIRLVALNTNLYYTRDLLTAHLQDPSDQLAWLDNVLAQATAQREKIIIAGHVPPGFTTPTNRMWMYPQYNLQLNLIVKKYASIIVAMHFGHEHHDNFRLYYADHGHPLVALFIAPSITPWRSIVPASTEPAHNPGARLVKYDRKSGSHLDVLQYYVDLPQANRDNILTWRLGYSATVDYKIPDVTPASLDKLIQRMAPLESEEFKRYVIWYNTNATTNFPCDQFCHKSVICGMKNVDEISFKNCIQNP</sequence>
<dbReference type="InterPro" id="IPR041805">
    <property type="entry name" value="ASMase/PPN1_MPP"/>
</dbReference>
<dbReference type="GO" id="GO:0005576">
    <property type="term" value="C:extracellular region"/>
    <property type="evidence" value="ECO:0007669"/>
    <property type="project" value="UniProtKB-SubCell"/>
</dbReference>
<proteinExistence type="inferred from homology"/>
<evidence type="ECO:0000256" key="3">
    <source>
        <dbReference type="ARBA" id="ARBA00008234"/>
    </source>
</evidence>
<evidence type="ECO:0000256" key="2">
    <source>
        <dbReference type="ARBA" id="ARBA00004613"/>
    </source>
</evidence>
<accession>A0ABD3WLY9</accession>
<dbReference type="Pfam" id="PF00149">
    <property type="entry name" value="Metallophos"/>
    <property type="match status" value="1"/>
</dbReference>
<evidence type="ECO:0000259" key="11">
    <source>
        <dbReference type="Pfam" id="PF00149"/>
    </source>
</evidence>
<dbReference type="Gene3D" id="3.60.21.10">
    <property type="match status" value="1"/>
</dbReference>
<evidence type="ECO:0000313" key="13">
    <source>
        <dbReference type="EMBL" id="KAL3874979.1"/>
    </source>
</evidence>
<comment type="caution">
    <text evidence="13">The sequence shown here is derived from an EMBL/GenBank/DDBJ whole genome shotgun (WGS) entry which is preliminary data.</text>
</comment>
<keyword evidence="7" id="KW-0378">Hydrolase</keyword>
<dbReference type="Pfam" id="PF19272">
    <property type="entry name" value="ASMase_C"/>
    <property type="match status" value="1"/>
</dbReference>
<evidence type="ECO:0000256" key="10">
    <source>
        <dbReference type="SAM" id="SignalP"/>
    </source>
</evidence>
<comment type="cofactor">
    <cofactor evidence="1">
        <name>Zn(2+)</name>
        <dbReference type="ChEBI" id="CHEBI:29105"/>
    </cofactor>
</comment>
<evidence type="ECO:0000256" key="1">
    <source>
        <dbReference type="ARBA" id="ARBA00001947"/>
    </source>
</evidence>
<reference evidence="13 14" key="1">
    <citation type="submission" date="2024-11" db="EMBL/GenBank/DDBJ databases">
        <title>Chromosome-level genome assembly of the freshwater bivalve Anodonta woodiana.</title>
        <authorList>
            <person name="Chen X."/>
        </authorList>
    </citation>
    <scope>NUCLEOTIDE SEQUENCE [LARGE SCALE GENOMIC DNA]</scope>
    <source>
        <strain evidence="13">MN2024</strain>
        <tissue evidence="13">Gills</tissue>
    </source>
</reference>
<dbReference type="PANTHER" id="PTHR10340:SF57">
    <property type="entry name" value="METALLOPHOS DOMAIN-CONTAINING PROTEIN"/>
    <property type="match status" value="1"/>
</dbReference>
<dbReference type="InterPro" id="IPR004843">
    <property type="entry name" value="Calcineurin-like_PHP"/>
</dbReference>
<comment type="similarity">
    <text evidence="3">Belongs to the acid sphingomyelinase family.</text>
</comment>
<dbReference type="InterPro" id="IPR045473">
    <property type="entry name" value="ASM_C"/>
</dbReference>
<evidence type="ECO:0000256" key="4">
    <source>
        <dbReference type="ARBA" id="ARBA00022525"/>
    </source>
</evidence>
<evidence type="ECO:0000256" key="5">
    <source>
        <dbReference type="ARBA" id="ARBA00022723"/>
    </source>
</evidence>
<dbReference type="CDD" id="cd00842">
    <property type="entry name" value="MPP_ASMase"/>
    <property type="match status" value="1"/>
</dbReference>
<evidence type="ECO:0000256" key="7">
    <source>
        <dbReference type="ARBA" id="ARBA00022801"/>
    </source>
</evidence>
<feature type="signal peptide" evidence="10">
    <location>
        <begin position="1"/>
        <end position="20"/>
    </location>
</feature>
<feature type="domain" description="Calcineurin-like phosphoesterase" evidence="11">
    <location>
        <begin position="25"/>
        <end position="273"/>
    </location>
</feature>
<evidence type="ECO:0000259" key="12">
    <source>
        <dbReference type="Pfam" id="PF19272"/>
    </source>
</evidence>
<gene>
    <name evidence="13" type="ORF">ACJMK2_037925</name>
</gene>
<keyword evidence="8" id="KW-0862">Zinc</keyword>
<feature type="chain" id="PRO_5044868165" description="Acid sphingomyelinase-like phosphodiesterase" evidence="10">
    <location>
        <begin position="21"/>
        <end position="427"/>
    </location>
</feature>
<name>A0ABD3WLY9_SINWO</name>
<keyword evidence="14" id="KW-1185">Reference proteome</keyword>
<comment type="subcellular location">
    <subcellularLocation>
        <location evidence="2">Secreted</location>
    </subcellularLocation>
</comment>
<evidence type="ECO:0000256" key="9">
    <source>
        <dbReference type="ARBA" id="ARBA00023180"/>
    </source>
</evidence>
<dbReference type="AlphaFoldDB" id="A0ABD3WLY9"/>
<protein>
    <recommendedName>
        <fullName evidence="15">Acid sphingomyelinase-like phosphodiesterase</fullName>
    </recommendedName>
</protein>
<evidence type="ECO:0000256" key="8">
    <source>
        <dbReference type="ARBA" id="ARBA00022833"/>
    </source>
</evidence>
<dbReference type="GO" id="GO:0046872">
    <property type="term" value="F:metal ion binding"/>
    <property type="evidence" value="ECO:0007669"/>
    <property type="project" value="UniProtKB-KW"/>
</dbReference>
<keyword evidence="9" id="KW-0325">Glycoprotein</keyword>
<feature type="domain" description="Sphingomyelin phosphodiesterase C-terminal" evidence="12">
    <location>
        <begin position="286"/>
        <end position="426"/>
    </location>
</feature>
<dbReference type="SUPFAM" id="SSF56300">
    <property type="entry name" value="Metallo-dependent phosphatases"/>
    <property type="match status" value="1"/>
</dbReference>
<organism evidence="13 14">
    <name type="scientific">Sinanodonta woodiana</name>
    <name type="common">Chinese pond mussel</name>
    <name type="synonym">Anodonta woodiana</name>
    <dbReference type="NCBI Taxonomy" id="1069815"/>
    <lineage>
        <taxon>Eukaryota</taxon>
        <taxon>Metazoa</taxon>
        <taxon>Spiralia</taxon>
        <taxon>Lophotrochozoa</taxon>
        <taxon>Mollusca</taxon>
        <taxon>Bivalvia</taxon>
        <taxon>Autobranchia</taxon>
        <taxon>Heteroconchia</taxon>
        <taxon>Palaeoheterodonta</taxon>
        <taxon>Unionida</taxon>
        <taxon>Unionoidea</taxon>
        <taxon>Unionidae</taxon>
        <taxon>Unioninae</taxon>
        <taxon>Sinanodonta</taxon>
    </lineage>
</organism>
<keyword evidence="4" id="KW-0964">Secreted</keyword>
<evidence type="ECO:0000256" key="6">
    <source>
        <dbReference type="ARBA" id="ARBA00022729"/>
    </source>
</evidence>
<dbReference type="GO" id="GO:0016787">
    <property type="term" value="F:hydrolase activity"/>
    <property type="evidence" value="ECO:0007669"/>
    <property type="project" value="UniProtKB-KW"/>
</dbReference>
<keyword evidence="6 10" id="KW-0732">Signal</keyword>
<dbReference type="EMBL" id="JBJQND010000006">
    <property type="protein sequence ID" value="KAL3874979.1"/>
    <property type="molecule type" value="Genomic_DNA"/>
</dbReference>
<evidence type="ECO:0008006" key="15">
    <source>
        <dbReference type="Google" id="ProtNLM"/>
    </source>
</evidence>
<dbReference type="Proteomes" id="UP001634394">
    <property type="component" value="Unassembled WGS sequence"/>
</dbReference>
<evidence type="ECO:0000313" key="14">
    <source>
        <dbReference type="Proteomes" id="UP001634394"/>
    </source>
</evidence>